<organism evidence="1 2">
    <name type="scientific">Fodinicola feengrottensis</name>
    <dbReference type="NCBI Taxonomy" id="435914"/>
    <lineage>
        <taxon>Bacteria</taxon>
        <taxon>Bacillati</taxon>
        <taxon>Actinomycetota</taxon>
        <taxon>Actinomycetes</taxon>
        <taxon>Mycobacteriales</taxon>
        <taxon>Fodinicola</taxon>
    </lineage>
</organism>
<accession>A0ABP4UUH8</accession>
<name>A0ABP4UUH8_9ACTN</name>
<dbReference type="EMBL" id="BAAANY010000038">
    <property type="protein sequence ID" value="GAA1712230.1"/>
    <property type="molecule type" value="Genomic_DNA"/>
</dbReference>
<protein>
    <submittedName>
        <fullName evidence="1">Uncharacterized protein</fullName>
    </submittedName>
</protein>
<dbReference type="Proteomes" id="UP001500618">
    <property type="component" value="Unassembled WGS sequence"/>
</dbReference>
<dbReference type="RefSeq" id="WP_163567129.1">
    <property type="nucleotide sequence ID" value="NZ_BAAANY010000038.1"/>
</dbReference>
<evidence type="ECO:0000313" key="2">
    <source>
        <dbReference type="Proteomes" id="UP001500618"/>
    </source>
</evidence>
<sequence length="89" mass="9800">MIADLLAALDQELAAVGRRREDCTFWRTAVDVAMLDIGERYPEEVWTLAYDCVEQHRSAVLLGGGRTARRALATRVLLLQTAGRAVADA</sequence>
<reference evidence="2" key="1">
    <citation type="journal article" date="2019" name="Int. J. Syst. Evol. Microbiol.">
        <title>The Global Catalogue of Microorganisms (GCM) 10K type strain sequencing project: providing services to taxonomists for standard genome sequencing and annotation.</title>
        <authorList>
            <consortium name="The Broad Institute Genomics Platform"/>
            <consortium name="The Broad Institute Genome Sequencing Center for Infectious Disease"/>
            <person name="Wu L."/>
            <person name="Ma J."/>
        </authorList>
    </citation>
    <scope>NUCLEOTIDE SEQUENCE [LARGE SCALE GENOMIC DNA]</scope>
    <source>
        <strain evidence="2">JCM 14718</strain>
    </source>
</reference>
<keyword evidence="2" id="KW-1185">Reference proteome</keyword>
<gene>
    <name evidence="1" type="ORF">GCM10009765_71710</name>
</gene>
<comment type="caution">
    <text evidence="1">The sequence shown here is derived from an EMBL/GenBank/DDBJ whole genome shotgun (WGS) entry which is preliminary data.</text>
</comment>
<evidence type="ECO:0000313" key="1">
    <source>
        <dbReference type="EMBL" id="GAA1712230.1"/>
    </source>
</evidence>
<proteinExistence type="predicted"/>